<dbReference type="Proteomes" id="UP001499987">
    <property type="component" value="Unassembled WGS sequence"/>
</dbReference>
<evidence type="ECO:0000259" key="2">
    <source>
        <dbReference type="Pfam" id="PF09346"/>
    </source>
</evidence>
<feature type="region of interest" description="Disordered" evidence="1">
    <location>
        <begin position="174"/>
        <end position="193"/>
    </location>
</feature>
<dbReference type="InterPro" id="IPR018958">
    <property type="entry name" value="Knr4/Smi1-like_dom"/>
</dbReference>
<dbReference type="SUPFAM" id="SSF160631">
    <property type="entry name" value="SMI1/KNR4-like"/>
    <property type="match status" value="1"/>
</dbReference>
<keyword evidence="4" id="KW-1185">Reference proteome</keyword>
<dbReference type="EMBL" id="BAAALD010000162">
    <property type="protein sequence ID" value="GAA1126509.1"/>
    <property type="molecule type" value="Genomic_DNA"/>
</dbReference>
<name>A0ABP4EW29_9ACTN</name>
<evidence type="ECO:0000256" key="1">
    <source>
        <dbReference type="SAM" id="MobiDB-lite"/>
    </source>
</evidence>
<protein>
    <submittedName>
        <fullName evidence="3">SMI1/KNR4 family protein</fullName>
    </submittedName>
</protein>
<dbReference type="Pfam" id="PF09346">
    <property type="entry name" value="SMI1_KNR4"/>
    <property type="match status" value="1"/>
</dbReference>
<comment type="caution">
    <text evidence="3">The sequence shown here is derived from an EMBL/GenBank/DDBJ whole genome shotgun (WGS) entry which is preliminary data.</text>
</comment>
<gene>
    <name evidence="3" type="ORF">GCM10009663_75990</name>
</gene>
<evidence type="ECO:0000313" key="3">
    <source>
        <dbReference type="EMBL" id="GAA1126509.1"/>
    </source>
</evidence>
<organism evidence="3 4">
    <name type="scientific">Kitasatospora arboriphila</name>
    <dbReference type="NCBI Taxonomy" id="258052"/>
    <lineage>
        <taxon>Bacteria</taxon>
        <taxon>Bacillati</taxon>
        <taxon>Actinomycetota</taxon>
        <taxon>Actinomycetes</taxon>
        <taxon>Kitasatosporales</taxon>
        <taxon>Streptomycetaceae</taxon>
        <taxon>Kitasatospora</taxon>
    </lineage>
</organism>
<evidence type="ECO:0000313" key="4">
    <source>
        <dbReference type="Proteomes" id="UP001499987"/>
    </source>
</evidence>
<proteinExistence type="predicted"/>
<reference evidence="4" key="1">
    <citation type="journal article" date="2019" name="Int. J. Syst. Evol. Microbiol.">
        <title>The Global Catalogue of Microorganisms (GCM) 10K type strain sequencing project: providing services to taxonomists for standard genome sequencing and annotation.</title>
        <authorList>
            <consortium name="The Broad Institute Genomics Platform"/>
            <consortium name="The Broad Institute Genome Sequencing Center for Infectious Disease"/>
            <person name="Wu L."/>
            <person name="Ma J."/>
        </authorList>
    </citation>
    <scope>NUCLEOTIDE SEQUENCE [LARGE SCALE GENOMIC DNA]</scope>
    <source>
        <strain evidence="4">JCM 13002</strain>
    </source>
</reference>
<accession>A0ABP4EW29</accession>
<sequence>MAATITGMTNHDELLSRIAAQARTQCRTLPPGIGSEDLANAEQLVGFELPVMLRRLYTEVANGGFGPDYRLLPLIGEGRTAVSAYRAEYGSDQGRGHPSPHWPRGVLPILDWGCAMYAAVDCLHPDAPVLLFEPNADPEDWADAWFADSPSLAAWLQAWLDGTGWWEEDVMLADDAPEPQPWSDAARRIREHP</sequence>
<feature type="domain" description="Knr4/Smi1-like" evidence="2">
    <location>
        <begin position="34"/>
        <end position="157"/>
    </location>
</feature>
<dbReference type="InterPro" id="IPR037883">
    <property type="entry name" value="Knr4/Smi1-like_sf"/>
</dbReference>